<keyword evidence="4 7" id="KW-1133">Transmembrane helix</keyword>
<comment type="caution">
    <text evidence="8">The sequence shown here is derived from an EMBL/GenBank/DDBJ whole genome shotgun (WGS) entry which is preliminary data.</text>
</comment>
<protein>
    <recommendedName>
        <fullName evidence="10">Transmembrane secretion effector</fullName>
    </recommendedName>
</protein>
<keyword evidence="2" id="KW-1003">Cell membrane</keyword>
<gene>
    <name evidence="8" type="ORF">GCM10022224_055890</name>
</gene>
<reference evidence="9" key="1">
    <citation type="journal article" date="2019" name="Int. J. Syst. Evol. Microbiol.">
        <title>The Global Catalogue of Microorganisms (GCM) 10K type strain sequencing project: providing services to taxonomists for standard genome sequencing and annotation.</title>
        <authorList>
            <consortium name="The Broad Institute Genomics Platform"/>
            <consortium name="The Broad Institute Genome Sequencing Center for Infectious Disease"/>
            <person name="Wu L."/>
            <person name="Ma J."/>
        </authorList>
    </citation>
    <scope>NUCLEOTIDE SEQUENCE [LARGE SCALE GENOMIC DNA]</scope>
    <source>
        <strain evidence="9">JCM 16904</strain>
    </source>
</reference>
<name>A0ABP7C968_9ACTN</name>
<evidence type="ECO:0000313" key="9">
    <source>
        <dbReference type="Proteomes" id="UP001500902"/>
    </source>
</evidence>
<evidence type="ECO:0000256" key="1">
    <source>
        <dbReference type="ARBA" id="ARBA00004651"/>
    </source>
</evidence>
<evidence type="ECO:0000256" key="2">
    <source>
        <dbReference type="ARBA" id="ARBA00022475"/>
    </source>
</evidence>
<evidence type="ECO:0000256" key="3">
    <source>
        <dbReference type="ARBA" id="ARBA00022692"/>
    </source>
</evidence>
<dbReference type="InterPro" id="IPR036259">
    <property type="entry name" value="MFS_trans_sf"/>
</dbReference>
<feature type="transmembrane region" description="Helical" evidence="7">
    <location>
        <begin position="222"/>
        <end position="245"/>
    </location>
</feature>
<evidence type="ECO:0000313" key="8">
    <source>
        <dbReference type="EMBL" id="GAA3684080.1"/>
    </source>
</evidence>
<dbReference type="Proteomes" id="UP001500902">
    <property type="component" value="Unassembled WGS sequence"/>
</dbReference>
<sequence>MSGEEVDAKLPSLWRNRDFMLLRIGQVCSTIGARATTLAYPLLVLAVTGSPLAAGVVGTLVVALLTGRATLAHVALVAFVEGALFVFFQLAESAALPHVVDRSQLPAALAQNQAREYGAELAGQPLGGVLFGLSRMLPFLFSTVTYVASFVRVLLVRPELQETRERTPLRVVADIREGVAWLLRQRMLSTLVVLIGVSDIVFTPLSLVLIVRAGELGASPAFIGGVFAFLGAGAVLGSLVTPWILRRLRPLRAHPRPPAGPYAKRRPFRGLRHDSAGQPGGWAPGGIDRPGRDVGGPGGRDVADLDRRYLPAFRPPRSAGRLSLQPAS</sequence>
<organism evidence="8 9">
    <name type="scientific">Nonomuraea antimicrobica</name>
    <dbReference type="NCBI Taxonomy" id="561173"/>
    <lineage>
        <taxon>Bacteria</taxon>
        <taxon>Bacillati</taxon>
        <taxon>Actinomycetota</taxon>
        <taxon>Actinomycetes</taxon>
        <taxon>Streptosporangiales</taxon>
        <taxon>Streptosporangiaceae</taxon>
        <taxon>Nonomuraea</taxon>
    </lineage>
</organism>
<feature type="region of interest" description="Disordered" evidence="6">
    <location>
        <begin position="255"/>
        <end position="328"/>
    </location>
</feature>
<evidence type="ECO:0000256" key="4">
    <source>
        <dbReference type="ARBA" id="ARBA00022989"/>
    </source>
</evidence>
<comment type="subcellular location">
    <subcellularLocation>
        <location evidence="1">Cell membrane</location>
        <topology evidence="1">Multi-pass membrane protein</topology>
    </subcellularLocation>
</comment>
<evidence type="ECO:0000256" key="5">
    <source>
        <dbReference type="ARBA" id="ARBA00023136"/>
    </source>
</evidence>
<evidence type="ECO:0000256" key="6">
    <source>
        <dbReference type="SAM" id="MobiDB-lite"/>
    </source>
</evidence>
<dbReference type="PANTHER" id="PTHR23513:SF6">
    <property type="entry name" value="MAJOR FACILITATOR SUPERFAMILY ASSOCIATED DOMAIN-CONTAINING PROTEIN"/>
    <property type="match status" value="1"/>
</dbReference>
<keyword evidence="9" id="KW-1185">Reference proteome</keyword>
<evidence type="ECO:0000256" key="7">
    <source>
        <dbReference type="SAM" id="Phobius"/>
    </source>
</evidence>
<dbReference type="PANTHER" id="PTHR23513">
    <property type="entry name" value="INTEGRAL MEMBRANE EFFLUX PROTEIN-RELATED"/>
    <property type="match status" value="1"/>
</dbReference>
<feature type="transmembrane region" description="Helical" evidence="7">
    <location>
        <begin position="136"/>
        <end position="156"/>
    </location>
</feature>
<dbReference type="EMBL" id="BAAAZP010000101">
    <property type="protein sequence ID" value="GAA3684080.1"/>
    <property type="molecule type" value="Genomic_DNA"/>
</dbReference>
<proteinExistence type="predicted"/>
<feature type="transmembrane region" description="Helical" evidence="7">
    <location>
        <begin position="42"/>
        <end position="64"/>
    </location>
</feature>
<evidence type="ECO:0008006" key="10">
    <source>
        <dbReference type="Google" id="ProtNLM"/>
    </source>
</evidence>
<dbReference type="RefSeq" id="WP_344884403.1">
    <property type="nucleotide sequence ID" value="NZ_BAAAZP010000101.1"/>
</dbReference>
<dbReference type="SUPFAM" id="SSF103473">
    <property type="entry name" value="MFS general substrate transporter"/>
    <property type="match status" value="1"/>
</dbReference>
<accession>A0ABP7C968</accession>
<dbReference type="Gene3D" id="1.20.1250.20">
    <property type="entry name" value="MFS general substrate transporter like domains"/>
    <property type="match status" value="1"/>
</dbReference>
<feature type="transmembrane region" description="Helical" evidence="7">
    <location>
        <begin position="191"/>
        <end position="210"/>
    </location>
</feature>
<keyword evidence="3 7" id="KW-0812">Transmembrane</keyword>
<keyword evidence="5 7" id="KW-0472">Membrane</keyword>
<feature type="transmembrane region" description="Helical" evidence="7">
    <location>
        <begin position="71"/>
        <end position="91"/>
    </location>
</feature>